<name>A0A4Q0YEY8_9BACT</name>
<dbReference type="GO" id="GO:0003755">
    <property type="term" value="F:peptidyl-prolyl cis-trans isomerase activity"/>
    <property type="evidence" value="ECO:0007669"/>
    <property type="project" value="UniProtKB-UniRule"/>
</dbReference>
<dbReference type="InterPro" id="IPR001179">
    <property type="entry name" value="PPIase_FKBP_dom"/>
</dbReference>
<keyword evidence="3" id="KW-0963">Cytoplasm</keyword>
<evidence type="ECO:0000313" key="9">
    <source>
        <dbReference type="EMBL" id="RXJ69126.1"/>
    </source>
</evidence>
<dbReference type="GO" id="GO:0006457">
    <property type="term" value="P:protein folding"/>
    <property type="evidence" value="ECO:0007669"/>
    <property type="project" value="InterPro"/>
</dbReference>
<evidence type="ECO:0000256" key="7">
    <source>
        <dbReference type="RuleBase" id="RU003915"/>
    </source>
</evidence>
<gene>
    <name evidence="9" type="ORF">CRV08_03695</name>
</gene>
<dbReference type="SUPFAM" id="SSF54534">
    <property type="entry name" value="FKBP-like"/>
    <property type="match status" value="1"/>
</dbReference>
<dbReference type="Proteomes" id="UP000290172">
    <property type="component" value="Unassembled WGS sequence"/>
</dbReference>
<evidence type="ECO:0000256" key="3">
    <source>
        <dbReference type="ARBA" id="ARBA00022490"/>
    </source>
</evidence>
<dbReference type="AlphaFoldDB" id="A0A4Q0YEY8"/>
<evidence type="ECO:0000256" key="2">
    <source>
        <dbReference type="ARBA" id="ARBA00006577"/>
    </source>
</evidence>
<dbReference type="PANTHER" id="PTHR43811:SF19">
    <property type="entry name" value="39 KDA FK506-BINDING NUCLEAR PROTEIN"/>
    <property type="match status" value="1"/>
</dbReference>
<keyword evidence="5 6" id="KW-0413">Isomerase</keyword>
<dbReference type="Gene3D" id="3.10.50.40">
    <property type="match status" value="1"/>
</dbReference>
<dbReference type="EMBL" id="PDKJ01000003">
    <property type="protein sequence ID" value="RXJ69126.1"/>
    <property type="molecule type" value="Genomic_DNA"/>
</dbReference>
<protein>
    <recommendedName>
        <fullName evidence="7">Peptidyl-prolyl cis-trans isomerase</fullName>
        <ecNumber evidence="7">5.2.1.8</ecNumber>
    </recommendedName>
</protein>
<comment type="caution">
    <text evidence="9">The sequence shown here is derived from an EMBL/GenBank/DDBJ whole genome shotgun (WGS) entry which is preliminary data.</text>
</comment>
<evidence type="ECO:0000256" key="5">
    <source>
        <dbReference type="ARBA" id="ARBA00023235"/>
    </source>
</evidence>
<accession>A0A4Q0YEY8</accession>
<proteinExistence type="inferred from homology"/>
<dbReference type="Pfam" id="PF01346">
    <property type="entry name" value="FKBP_N"/>
    <property type="match status" value="1"/>
</dbReference>
<evidence type="ECO:0000313" key="10">
    <source>
        <dbReference type="Proteomes" id="UP000290172"/>
    </source>
</evidence>
<evidence type="ECO:0000259" key="8">
    <source>
        <dbReference type="PROSITE" id="PS50059"/>
    </source>
</evidence>
<dbReference type="InterPro" id="IPR046357">
    <property type="entry name" value="PPIase_dom_sf"/>
</dbReference>
<evidence type="ECO:0000256" key="6">
    <source>
        <dbReference type="PROSITE-ProRule" id="PRU00277"/>
    </source>
</evidence>
<organism evidence="9 10">
    <name type="scientific">Halarcobacter ebronensis</name>
    <dbReference type="NCBI Taxonomy" id="1462615"/>
    <lineage>
        <taxon>Bacteria</taxon>
        <taxon>Pseudomonadati</taxon>
        <taxon>Campylobacterota</taxon>
        <taxon>Epsilonproteobacteria</taxon>
        <taxon>Campylobacterales</taxon>
        <taxon>Arcobacteraceae</taxon>
        <taxon>Halarcobacter</taxon>
    </lineage>
</organism>
<dbReference type="InterPro" id="IPR000774">
    <property type="entry name" value="PPIase_FKBP_N"/>
</dbReference>
<comment type="catalytic activity">
    <reaction evidence="1 6 7">
        <text>[protein]-peptidylproline (omega=180) = [protein]-peptidylproline (omega=0)</text>
        <dbReference type="Rhea" id="RHEA:16237"/>
        <dbReference type="Rhea" id="RHEA-COMP:10747"/>
        <dbReference type="Rhea" id="RHEA-COMP:10748"/>
        <dbReference type="ChEBI" id="CHEBI:83833"/>
        <dbReference type="ChEBI" id="CHEBI:83834"/>
        <dbReference type="EC" id="5.2.1.8"/>
    </reaction>
</comment>
<dbReference type="Gene3D" id="1.10.287.460">
    <property type="entry name" value="Peptidyl-prolyl cis-trans isomerase, FKBP-type, N-terminal domain"/>
    <property type="match status" value="1"/>
</dbReference>
<feature type="domain" description="PPIase FKBP-type" evidence="8">
    <location>
        <begin position="151"/>
        <end position="236"/>
    </location>
</feature>
<dbReference type="EC" id="5.2.1.8" evidence="7"/>
<keyword evidence="4 6" id="KW-0697">Rotamase</keyword>
<dbReference type="RefSeq" id="WP_128979210.1">
    <property type="nucleotide sequence ID" value="NZ_PDKJ01000003.1"/>
</dbReference>
<evidence type="ECO:0000256" key="4">
    <source>
        <dbReference type="ARBA" id="ARBA00023110"/>
    </source>
</evidence>
<comment type="similarity">
    <text evidence="2 7">Belongs to the FKBP-type PPIase family.</text>
</comment>
<dbReference type="PANTHER" id="PTHR43811">
    <property type="entry name" value="FKBP-TYPE PEPTIDYL-PROLYL CIS-TRANS ISOMERASE FKPA"/>
    <property type="match status" value="1"/>
</dbReference>
<evidence type="ECO:0000256" key="1">
    <source>
        <dbReference type="ARBA" id="ARBA00000971"/>
    </source>
</evidence>
<reference evidence="9 10" key="1">
    <citation type="submission" date="2017-10" db="EMBL/GenBank/DDBJ databases">
        <title>Genomics of the genus Arcobacter.</title>
        <authorList>
            <person name="Perez-Cataluna A."/>
            <person name="Figueras M.J."/>
        </authorList>
    </citation>
    <scope>NUCLEOTIDE SEQUENCE [LARGE SCALE GENOMIC DNA]</scope>
    <source>
        <strain evidence="9 10">CECT 8993</strain>
    </source>
</reference>
<dbReference type="PROSITE" id="PS50059">
    <property type="entry name" value="FKBP_PPIASE"/>
    <property type="match status" value="1"/>
</dbReference>
<dbReference type="Pfam" id="PF00254">
    <property type="entry name" value="FKBP_C"/>
    <property type="match status" value="1"/>
</dbReference>
<sequence>MKLTRIKSSFIVPMTLTVLTVHVLATELKTDVQKESYSLGASTGNYISNQLYGQLQLGAKTDIDLIVQGFEDALKQKLQMDEKDIIASLNKRAETLNAVQKDNIKKEQETNAKKEKEFLASNEKKDGVIVTKSGLQYKIIKDAKGEKPKPESIVIINYKASLSDGYVFDDTYERKTPAHLSMINVIDGLKEGLMLMSTGSKYTFYIPSKLAYGSVQMRDVPPNSTLVFEIELSKVLKPGDMKVNNDVEIGHGTTKMETSKVSN</sequence>
<dbReference type="InterPro" id="IPR036944">
    <property type="entry name" value="PPIase_FKBP_N_sf"/>
</dbReference>